<evidence type="ECO:0000259" key="3">
    <source>
        <dbReference type="Pfam" id="PF00881"/>
    </source>
</evidence>
<keyword evidence="5" id="KW-1185">Reference proteome</keyword>
<protein>
    <submittedName>
        <fullName evidence="4">Nitroreductase family protein</fullName>
    </submittedName>
</protein>
<keyword evidence="2" id="KW-0560">Oxidoreductase</keyword>
<dbReference type="Pfam" id="PF00881">
    <property type="entry name" value="Nitroreductase"/>
    <property type="match status" value="1"/>
</dbReference>
<proteinExistence type="inferred from homology"/>
<dbReference type="Gene3D" id="3.40.109.10">
    <property type="entry name" value="NADH Oxidase"/>
    <property type="match status" value="1"/>
</dbReference>
<feature type="domain" description="Nitroreductase" evidence="3">
    <location>
        <begin position="164"/>
        <end position="306"/>
    </location>
</feature>
<evidence type="ECO:0000313" key="4">
    <source>
        <dbReference type="EMBL" id="MFC0050116.1"/>
    </source>
</evidence>
<comment type="caution">
    <text evidence="4">The sequence shown here is derived from an EMBL/GenBank/DDBJ whole genome shotgun (WGS) entry which is preliminary data.</text>
</comment>
<dbReference type="Proteomes" id="UP001589813">
    <property type="component" value="Unassembled WGS sequence"/>
</dbReference>
<reference evidence="4 5" key="1">
    <citation type="submission" date="2024-09" db="EMBL/GenBank/DDBJ databases">
        <authorList>
            <person name="Sun Q."/>
            <person name="Mori K."/>
        </authorList>
    </citation>
    <scope>NUCLEOTIDE SEQUENCE [LARGE SCALE GENOMIC DNA]</scope>
    <source>
        <strain evidence="4 5">KCTC 23315</strain>
    </source>
</reference>
<dbReference type="CDD" id="cd02062">
    <property type="entry name" value="Nitro_FMN_reductase"/>
    <property type="match status" value="1"/>
</dbReference>
<evidence type="ECO:0000313" key="5">
    <source>
        <dbReference type="Proteomes" id="UP001589813"/>
    </source>
</evidence>
<accession>A0ABV6BGX3</accession>
<gene>
    <name evidence="4" type="ORF">ACFFJP_17585</name>
</gene>
<organism evidence="4 5">
    <name type="scientific">Rheinheimera tilapiae</name>
    <dbReference type="NCBI Taxonomy" id="875043"/>
    <lineage>
        <taxon>Bacteria</taxon>
        <taxon>Pseudomonadati</taxon>
        <taxon>Pseudomonadota</taxon>
        <taxon>Gammaproteobacteria</taxon>
        <taxon>Chromatiales</taxon>
        <taxon>Chromatiaceae</taxon>
        <taxon>Rheinheimera</taxon>
    </lineage>
</organism>
<dbReference type="InterPro" id="IPR000415">
    <property type="entry name" value="Nitroreductase-like"/>
</dbReference>
<dbReference type="RefSeq" id="WP_377247291.1">
    <property type="nucleotide sequence ID" value="NZ_JBHLXP010000005.1"/>
</dbReference>
<dbReference type="InterPro" id="IPR029479">
    <property type="entry name" value="Nitroreductase"/>
</dbReference>
<dbReference type="PANTHER" id="PTHR43673:SF10">
    <property type="entry name" value="NADH DEHYDROGENASE_NAD(P)H NITROREDUCTASE XCC3605-RELATED"/>
    <property type="match status" value="1"/>
</dbReference>
<name>A0ABV6BGX3_9GAMM</name>
<evidence type="ECO:0000256" key="1">
    <source>
        <dbReference type="ARBA" id="ARBA00007118"/>
    </source>
</evidence>
<comment type="similarity">
    <text evidence="1">Belongs to the nitroreductase family.</text>
</comment>
<evidence type="ECO:0000256" key="2">
    <source>
        <dbReference type="ARBA" id="ARBA00023002"/>
    </source>
</evidence>
<dbReference type="SUPFAM" id="SSF55469">
    <property type="entry name" value="FMN-dependent nitroreductase-like"/>
    <property type="match status" value="1"/>
</dbReference>
<dbReference type="EMBL" id="JBHLXP010000005">
    <property type="protein sequence ID" value="MFC0050116.1"/>
    <property type="molecule type" value="Genomic_DNA"/>
</dbReference>
<sequence length="339" mass="37839">MNFARLFSGFGWLSSVYYLCINASFRREQHSVLAGRTEYARALTAASGSSALLRRNIHRLEKGLIMRPRRAVFAEDYIYETVTALQTNILTLEVAEREWALQVLAQYFDTVEDRGDITKARSMFALVFKQNPQPVENHTAVPYLYADLPKPSINYQDFFLLCQRRRSVRWFLADPVPQLLLEQAAQAAALAPSACNRQPFKFIQLSGDDAATAAGFAMGTTGFAAQIPTLLVVLGDLSAYPAERDRHVIYIDGALASMQLMLSLDTLGLASCPINWPDVEALERKMDAFLHLKPWQRPVMLIAVGYPDPTGGVPFSAKKSVAQLLVPFRSTQIEDKDAD</sequence>
<dbReference type="PANTHER" id="PTHR43673">
    <property type="entry name" value="NAD(P)H NITROREDUCTASE YDGI-RELATED"/>
    <property type="match status" value="1"/>
</dbReference>